<keyword evidence="1" id="KW-0812">Transmembrane</keyword>
<keyword evidence="1" id="KW-1133">Transmembrane helix</keyword>
<sequence length="280" mass="31273">EAEQQSESLKKLMIDANTSVIATDKALTQATESSQKAAASLAIAQQNEATSTQLLATSTKSNAEILALEKKNNDLVSGFTTLKAELETNKNTQEELFKEFKNYRDQIDGLLGDANRTGMAASFTKQKKDLNGPRIMWILWFAASIIGLVVLEVKYLAPLLESGKLEQIPFRLALTAPLIWLGWFSAKQYGYTSRLREDYAYKEASASSFEGYKREAIQVNQEMLKNLLDIAIKNLGDNPIRIYSGHENHASPLTEILEKLLKDKKIIEAVKEIILSKVKE</sequence>
<reference evidence="2" key="1">
    <citation type="submission" date="2013-08" db="EMBL/GenBank/DDBJ databases">
        <authorList>
            <person name="Mendez C."/>
            <person name="Richter M."/>
            <person name="Ferrer M."/>
            <person name="Sanchez J."/>
        </authorList>
    </citation>
    <scope>NUCLEOTIDE SEQUENCE</scope>
</reference>
<feature type="non-terminal residue" evidence="2">
    <location>
        <position position="1"/>
    </location>
</feature>
<evidence type="ECO:0000313" key="2">
    <source>
        <dbReference type="EMBL" id="EQD27219.1"/>
    </source>
</evidence>
<keyword evidence="1" id="KW-0472">Membrane</keyword>
<comment type="caution">
    <text evidence="2">The sequence shown here is derived from an EMBL/GenBank/DDBJ whole genome shotgun (WGS) entry which is preliminary data.</text>
</comment>
<evidence type="ECO:0000256" key="1">
    <source>
        <dbReference type="SAM" id="Phobius"/>
    </source>
</evidence>
<dbReference type="AlphaFoldDB" id="T0ZEG2"/>
<name>T0ZEG2_9ZZZZ</name>
<reference evidence="2" key="2">
    <citation type="journal article" date="2014" name="ISME J.">
        <title>Microbial stratification in low pH oxic and suboxic macroscopic growths along an acid mine drainage.</title>
        <authorList>
            <person name="Mendez-Garcia C."/>
            <person name="Mesa V."/>
            <person name="Sprenger R.R."/>
            <person name="Richter M."/>
            <person name="Diez M.S."/>
            <person name="Solano J."/>
            <person name="Bargiela R."/>
            <person name="Golyshina O.V."/>
            <person name="Manteca A."/>
            <person name="Ramos J.L."/>
            <person name="Gallego J.R."/>
            <person name="Llorente I."/>
            <person name="Martins Dos Santos V.A."/>
            <person name="Jensen O.N."/>
            <person name="Pelaez A.I."/>
            <person name="Sanchez J."/>
            <person name="Ferrer M."/>
        </authorList>
    </citation>
    <scope>NUCLEOTIDE SEQUENCE</scope>
</reference>
<protein>
    <submittedName>
        <fullName evidence="2">Uncharacterized protein</fullName>
    </submittedName>
</protein>
<proteinExistence type="predicted"/>
<accession>T0ZEG2</accession>
<gene>
    <name evidence="2" type="ORF">B1A_21736</name>
</gene>
<feature type="transmembrane region" description="Helical" evidence="1">
    <location>
        <begin position="168"/>
        <end position="186"/>
    </location>
</feature>
<dbReference type="EMBL" id="AUZX01016068">
    <property type="protein sequence ID" value="EQD27219.1"/>
    <property type="molecule type" value="Genomic_DNA"/>
</dbReference>
<feature type="transmembrane region" description="Helical" evidence="1">
    <location>
        <begin position="135"/>
        <end position="156"/>
    </location>
</feature>
<organism evidence="2">
    <name type="scientific">mine drainage metagenome</name>
    <dbReference type="NCBI Taxonomy" id="410659"/>
    <lineage>
        <taxon>unclassified sequences</taxon>
        <taxon>metagenomes</taxon>
        <taxon>ecological metagenomes</taxon>
    </lineage>
</organism>